<dbReference type="Pfam" id="PF21787">
    <property type="entry name" value="TNP-like_RNaseH_N"/>
    <property type="match status" value="1"/>
</dbReference>
<dbReference type="InParanoid" id="A0A2R2MP65"/>
<accession>A0A2R2MP65</accession>
<evidence type="ECO:0000313" key="2">
    <source>
        <dbReference type="Proteomes" id="UP000085678"/>
    </source>
</evidence>
<evidence type="ECO:0000259" key="1">
    <source>
        <dbReference type="Pfam" id="PF21787"/>
    </source>
</evidence>
<dbReference type="RefSeq" id="XP_023932024.1">
    <property type="nucleotide sequence ID" value="XM_024076256.1"/>
</dbReference>
<gene>
    <name evidence="3" type="primary">LOC106182054</name>
</gene>
<organism evidence="2 3">
    <name type="scientific">Lingula anatina</name>
    <name type="common">Brachiopod</name>
    <name type="synonym">Lingula unguis</name>
    <dbReference type="NCBI Taxonomy" id="7574"/>
    <lineage>
        <taxon>Eukaryota</taxon>
        <taxon>Metazoa</taxon>
        <taxon>Spiralia</taxon>
        <taxon>Lophotrochozoa</taxon>
        <taxon>Brachiopoda</taxon>
        <taxon>Linguliformea</taxon>
        <taxon>Lingulata</taxon>
        <taxon>Lingulida</taxon>
        <taxon>Linguloidea</taxon>
        <taxon>Lingulidae</taxon>
        <taxon>Lingula</taxon>
    </lineage>
</organism>
<dbReference type="Proteomes" id="UP000085678">
    <property type="component" value="Unplaced"/>
</dbReference>
<protein>
    <submittedName>
        <fullName evidence="3">Uncharacterized protein LOC106182054 isoform X1</fullName>
    </submittedName>
</protein>
<feature type="domain" description="Transposable element P transposase-like RNase H" evidence="1">
    <location>
        <begin position="73"/>
        <end position="214"/>
    </location>
</feature>
<dbReference type="OrthoDB" id="6129029at2759"/>
<proteinExistence type="predicted"/>
<dbReference type="GeneID" id="106182054"/>
<keyword evidence="2" id="KW-1185">Reference proteome</keyword>
<name>A0A2R2MP65_LINAN</name>
<evidence type="ECO:0000313" key="3">
    <source>
        <dbReference type="RefSeq" id="XP_023932024.1"/>
    </source>
</evidence>
<dbReference type="AlphaFoldDB" id="A0A2R2MP65"/>
<dbReference type="InterPro" id="IPR048365">
    <property type="entry name" value="TNP-like_RNaseH_N"/>
</dbReference>
<reference evidence="3" key="1">
    <citation type="submission" date="2025-08" db="UniProtKB">
        <authorList>
            <consortium name="RefSeq"/>
        </authorList>
    </citation>
    <scope>IDENTIFICATION</scope>
    <source>
        <tissue evidence="3">Gonads</tissue>
    </source>
</reference>
<sequence length="511" mass="59115">MIFRITQQLHNKTHQCIITKYLLCVSYFRIIRLCLSLWARSPKAYDTLKDSGFLILPSTRLLQMYKNSIPQTSGFQDAQFRWLHLEAQRLNVPSHGRRGGIIFDEMSIQEDLQMNRENDVHTSVGFVSISNESDYMQKLIHEKKEIKLADHALQMIFLGDTGFKFPIAHFSTINAATAPELYTVFWRAVSHLYCWDFIVDYACFDGAANNRSFLEMHFDGKSAKERQYRAKDPYDGNHEVVFIMDSKHSVKKIRNNLLKSKSTAGKGGKLLLHNGHPILWDHFVKAYEWDLQVNSMRIHHRLTQEHIYPDQAAKMRNKLAAEVLNDDMLHLMQAYSKVVPTDLRGTIALLEQTSKFISIIHDLRPIKDRGDERLATLRSVWDWFEKWVTNTNDQKHLFSHQTRDDLSSSILGFISYVDNKLLRFPSTYVVPARLNSDLVENFFSSQRAMCNGANANPTYLQYCKAVNTIIINQGAQSKKCNVQSCSKAGYSALPYKMHVKQPFRAKRPRLL</sequence>